<feature type="modified residue" description="4-aspartylphosphate" evidence="2">
    <location>
        <position position="123"/>
    </location>
</feature>
<organism evidence="4 5">
    <name type="scientific">Massilia terrae</name>
    <dbReference type="NCBI Taxonomy" id="1811224"/>
    <lineage>
        <taxon>Bacteria</taxon>
        <taxon>Pseudomonadati</taxon>
        <taxon>Pseudomonadota</taxon>
        <taxon>Betaproteobacteria</taxon>
        <taxon>Burkholderiales</taxon>
        <taxon>Oxalobacteraceae</taxon>
        <taxon>Telluria group</taxon>
        <taxon>Massilia</taxon>
    </lineage>
</organism>
<dbReference type="InterPro" id="IPR010093">
    <property type="entry name" value="SinI_DNA-bd"/>
</dbReference>
<dbReference type="InterPro" id="IPR050595">
    <property type="entry name" value="Bact_response_regulator"/>
</dbReference>
<dbReference type="Pfam" id="PF12728">
    <property type="entry name" value="HTH_17"/>
    <property type="match status" value="1"/>
</dbReference>
<dbReference type="InterPro" id="IPR001789">
    <property type="entry name" value="Sig_transdc_resp-reg_receiver"/>
</dbReference>
<dbReference type="Gene3D" id="1.10.1660.10">
    <property type="match status" value="1"/>
</dbReference>
<dbReference type="RefSeq" id="WP_258813686.1">
    <property type="nucleotide sequence ID" value="NZ_JANUGU010000008.1"/>
</dbReference>
<dbReference type="SUPFAM" id="SSF52172">
    <property type="entry name" value="CheY-like"/>
    <property type="match status" value="1"/>
</dbReference>
<reference evidence="4 5" key="1">
    <citation type="submission" date="2022-08" db="EMBL/GenBank/DDBJ databases">
        <title>Reclassification of Massilia species as members of the genera Telluria, Duganella, Pseudoduganella, Mokoshia gen. nov. and Zemynaea gen. nov. using orthogonal and non-orthogonal genome-based approaches.</title>
        <authorList>
            <person name="Bowman J.P."/>
        </authorList>
    </citation>
    <scope>NUCLEOTIDE SEQUENCE [LARGE SCALE GENOMIC DNA]</scope>
    <source>
        <strain evidence="4 5">JCM 31606</strain>
    </source>
</reference>
<gene>
    <name evidence="4" type="ORF">NX778_20715</name>
</gene>
<dbReference type="CDD" id="cd00156">
    <property type="entry name" value="REC"/>
    <property type="match status" value="1"/>
</dbReference>
<dbReference type="PANTHER" id="PTHR44591:SF3">
    <property type="entry name" value="RESPONSE REGULATORY DOMAIN-CONTAINING PROTEIN"/>
    <property type="match status" value="1"/>
</dbReference>
<evidence type="ECO:0000256" key="2">
    <source>
        <dbReference type="PROSITE-ProRule" id="PRU00169"/>
    </source>
</evidence>
<accession>A0ABT2D402</accession>
<evidence type="ECO:0000313" key="5">
    <source>
        <dbReference type="Proteomes" id="UP001204621"/>
    </source>
</evidence>
<dbReference type="Proteomes" id="UP001204621">
    <property type="component" value="Unassembled WGS sequence"/>
</dbReference>
<keyword evidence="1 2" id="KW-0597">Phosphoprotein</keyword>
<protein>
    <submittedName>
        <fullName evidence="4">Excisionase family DNA-binding protein</fullName>
    </submittedName>
</protein>
<name>A0ABT2D402_9BURK</name>
<keyword evidence="4" id="KW-0238">DNA-binding</keyword>
<dbReference type="InterPro" id="IPR041657">
    <property type="entry name" value="HTH_17"/>
</dbReference>
<dbReference type="Pfam" id="PF00072">
    <property type="entry name" value="Response_reg"/>
    <property type="match status" value="1"/>
</dbReference>
<dbReference type="Gene3D" id="3.40.50.2300">
    <property type="match status" value="1"/>
</dbReference>
<dbReference type="CDD" id="cd04762">
    <property type="entry name" value="HTH_MerR-trunc"/>
    <property type="match status" value="1"/>
</dbReference>
<dbReference type="SUPFAM" id="SSF46955">
    <property type="entry name" value="Putative DNA-binding domain"/>
    <property type="match status" value="1"/>
</dbReference>
<evidence type="ECO:0000259" key="3">
    <source>
        <dbReference type="PROSITE" id="PS50110"/>
    </source>
</evidence>
<sequence length="199" mass="21684">MLKEQPDVCTTQEAAAILGISVTSVQKLVEGGEIAAWKTPGGHRRIPRASLLAYKATSGTPRTDLATPARAALLVVEDEEMQRAVFAAQFKKWELPIDATLCASGYEALIEIGVRPPDILFLDIAMKGIDGYEVMETVLNRRNLREVNIAIISGMAREDLDARGGVPPGVAFFPKPVRYDELRGFVTACCMRKQRAALA</sequence>
<evidence type="ECO:0000256" key="1">
    <source>
        <dbReference type="ARBA" id="ARBA00022553"/>
    </source>
</evidence>
<dbReference type="InterPro" id="IPR009061">
    <property type="entry name" value="DNA-bd_dom_put_sf"/>
</dbReference>
<keyword evidence="5" id="KW-1185">Reference proteome</keyword>
<dbReference type="InterPro" id="IPR011006">
    <property type="entry name" value="CheY-like_superfamily"/>
</dbReference>
<feature type="domain" description="Response regulatory" evidence="3">
    <location>
        <begin position="72"/>
        <end position="190"/>
    </location>
</feature>
<dbReference type="GO" id="GO:0003677">
    <property type="term" value="F:DNA binding"/>
    <property type="evidence" value="ECO:0007669"/>
    <property type="project" value="UniProtKB-KW"/>
</dbReference>
<dbReference type="SMART" id="SM00448">
    <property type="entry name" value="REC"/>
    <property type="match status" value="1"/>
</dbReference>
<dbReference type="EMBL" id="JANUGU010000008">
    <property type="protein sequence ID" value="MCS0660501.1"/>
    <property type="molecule type" value="Genomic_DNA"/>
</dbReference>
<dbReference type="PROSITE" id="PS50110">
    <property type="entry name" value="RESPONSE_REGULATORY"/>
    <property type="match status" value="1"/>
</dbReference>
<dbReference type="PANTHER" id="PTHR44591">
    <property type="entry name" value="STRESS RESPONSE REGULATOR PROTEIN 1"/>
    <property type="match status" value="1"/>
</dbReference>
<proteinExistence type="predicted"/>
<dbReference type="NCBIfam" id="TIGR01764">
    <property type="entry name" value="excise"/>
    <property type="match status" value="1"/>
</dbReference>
<comment type="caution">
    <text evidence="4">The sequence shown here is derived from an EMBL/GenBank/DDBJ whole genome shotgun (WGS) entry which is preliminary data.</text>
</comment>
<evidence type="ECO:0000313" key="4">
    <source>
        <dbReference type="EMBL" id="MCS0660501.1"/>
    </source>
</evidence>